<sequence length="382" mass="43254">MSLKFDQKLKEATKSASGKNTNPKSKTNYLIICALALLTHGALIYNWFLNRNLLNLIFMASAIAFAILAIIPMIKEYYAKVRIHNDKELLSLELERINEELSELKESKHSLQIKLSQEIEDSNRLKSDIEKMEADDLEVIAASDDINDQLLLVEDTSKSLDTVVNSLIDARRELIDFEKEMSDSLKHKKDSEQTQEQDEIKFHELFDTFMNEFKDMKDLIFQLKTLSFRVDVQASLSNDSELTQSSVELEGLSRNLAKFFNNTIGLLSNLEQEVRSGQQDLTDRLTSCLEQFNLELEAKQDLSSQLMDLKEQLDSVNEISCDKLDLVREILVDSVVIAEDDLDDPNIDADSEESSVITDTKASTGLVSSSQDPLVETASLIQ</sequence>
<dbReference type="Proteomes" id="UP000443582">
    <property type="component" value="Unassembled WGS sequence"/>
</dbReference>
<dbReference type="EMBL" id="QDKL01000003">
    <property type="protein sequence ID" value="RZF20841.1"/>
    <property type="molecule type" value="Genomic_DNA"/>
</dbReference>
<comment type="caution">
    <text evidence="4">The sequence shown here is derived from an EMBL/GenBank/DDBJ whole genome shotgun (WGS) entry which is preliminary data.</text>
</comment>
<reference evidence="5" key="1">
    <citation type="journal article" date="2019" name="Int. J. Syst. Evol. Microbiol.">
        <title>Halobacteriovorax valvorus sp. nov., a novel prokaryotic predator isolated from coastal seawater of China.</title>
        <authorList>
            <person name="Chen M.-X."/>
        </authorList>
    </citation>
    <scope>NUCLEOTIDE SEQUENCE [LARGE SCALE GENOMIC DNA]</scope>
    <source>
        <strain evidence="5">BL9</strain>
    </source>
</reference>
<accession>A0ABY0ID11</accession>
<evidence type="ECO:0000313" key="5">
    <source>
        <dbReference type="Proteomes" id="UP000443582"/>
    </source>
</evidence>
<protein>
    <submittedName>
        <fullName evidence="4">Uncharacterized protein</fullName>
    </submittedName>
</protein>
<evidence type="ECO:0000256" key="2">
    <source>
        <dbReference type="SAM" id="MobiDB-lite"/>
    </source>
</evidence>
<keyword evidence="1" id="KW-0175">Coiled coil</keyword>
<feature type="compositionally biased region" description="Polar residues" evidence="2">
    <location>
        <begin position="354"/>
        <end position="369"/>
    </location>
</feature>
<proteinExistence type="predicted"/>
<name>A0ABY0ID11_9BACT</name>
<feature type="region of interest" description="Disordered" evidence="2">
    <location>
        <begin position="342"/>
        <end position="369"/>
    </location>
</feature>
<feature type="coiled-coil region" evidence="1">
    <location>
        <begin position="87"/>
        <end position="135"/>
    </location>
</feature>
<feature type="compositionally biased region" description="Acidic residues" evidence="2">
    <location>
        <begin position="342"/>
        <end position="353"/>
    </location>
</feature>
<organism evidence="4 5">
    <name type="scientific">Halobacteriovorax vibrionivorans</name>
    <dbReference type="NCBI Taxonomy" id="2152716"/>
    <lineage>
        <taxon>Bacteria</taxon>
        <taxon>Pseudomonadati</taxon>
        <taxon>Bdellovibrionota</taxon>
        <taxon>Bacteriovoracia</taxon>
        <taxon>Bacteriovoracales</taxon>
        <taxon>Halobacteriovoraceae</taxon>
        <taxon>Halobacteriovorax</taxon>
    </lineage>
</organism>
<dbReference type="RefSeq" id="WP_115363052.1">
    <property type="nucleotide sequence ID" value="NZ_QDKL01000003.1"/>
</dbReference>
<keyword evidence="3" id="KW-0472">Membrane</keyword>
<evidence type="ECO:0000256" key="1">
    <source>
        <dbReference type="SAM" id="Coils"/>
    </source>
</evidence>
<keyword evidence="5" id="KW-1185">Reference proteome</keyword>
<feature type="transmembrane region" description="Helical" evidence="3">
    <location>
        <begin position="29"/>
        <end position="48"/>
    </location>
</feature>
<feature type="transmembrane region" description="Helical" evidence="3">
    <location>
        <begin position="54"/>
        <end position="74"/>
    </location>
</feature>
<evidence type="ECO:0000256" key="3">
    <source>
        <dbReference type="SAM" id="Phobius"/>
    </source>
</evidence>
<evidence type="ECO:0000313" key="4">
    <source>
        <dbReference type="EMBL" id="RZF20841.1"/>
    </source>
</evidence>
<keyword evidence="3" id="KW-1133">Transmembrane helix</keyword>
<gene>
    <name evidence="4" type="ORF">DAY19_12710</name>
</gene>
<keyword evidence="3" id="KW-0812">Transmembrane</keyword>